<evidence type="ECO:0000313" key="1">
    <source>
        <dbReference type="EMBL" id="NMN98618.1"/>
    </source>
</evidence>
<dbReference type="AlphaFoldDB" id="A0A848KL58"/>
<name>A0A848KL58_9NOCA</name>
<comment type="caution">
    <text evidence="1">The sequence shown here is derived from an EMBL/GenBank/DDBJ whole genome shotgun (WGS) entry which is preliminary data.</text>
</comment>
<keyword evidence="2" id="KW-1185">Reference proteome</keyword>
<dbReference type="Proteomes" id="UP000535543">
    <property type="component" value="Unassembled WGS sequence"/>
</dbReference>
<dbReference type="EMBL" id="VCQU01000011">
    <property type="protein sequence ID" value="NMN98618.1"/>
    <property type="molecule type" value="Genomic_DNA"/>
</dbReference>
<gene>
    <name evidence="1" type="ORF">FGL95_26640</name>
</gene>
<evidence type="ECO:0000313" key="2">
    <source>
        <dbReference type="Proteomes" id="UP000535543"/>
    </source>
</evidence>
<protein>
    <submittedName>
        <fullName evidence="1">Uncharacterized protein</fullName>
    </submittedName>
</protein>
<proteinExistence type="predicted"/>
<reference evidence="1 2" key="2">
    <citation type="submission" date="2020-06" db="EMBL/GenBank/DDBJ databases">
        <title>Antribacter stalactiti gen. nov., sp. nov., a new member of the family Nacardiaceae isolated from a cave.</title>
        <authorList>
            <person name="Kim I.S."/>
        </authorList>
    </citation>
    <scope>NUCLEOTIDE SEQUENCE [LARGE SCALE GENOMIC DNA]</scope>
    <source>
        <strain evidence="1 2">YC2-7</strain>
    </source>
</reference>
<sequence>MALSLIAVCSSSGCSTNSEETRGLSGVPVIPYNHVWSADEGIDLFSRGAELVRAAQETRIYGYYVGIKNSYPGFADALGPDVRRNKQIDHIEADSLALARQRPHTNFEYMTDYSGTSTSVSATVCGYLTFPGKRQPENRPMSLNTVHRIRLVNTADAPGVAGIPDAEASRKDPRAHRRPDWNVFGTWRIVELQSWQEADLPGRCADWWQKQFPTFTRSANNYMLSPPGFELPPMPVAHQYPEWIGPSHPE</sequence>
<dbReference type="RefSeq" id="WP_169593112.1">
    <property type="nucleotide sequence ID" value="NZ_VCQU01000011.1"/>
</dbReference>
<accession>A0A848KL58</accession>
<reference evidence="1 2" key="1">
    <citation type="submission" date="2019-05" db="EMBL/GenBank/DDBJ databases">
        <authorList>
            <person name="Lee S.D."/>
        </authorList>
    </citation>
    <scope>NUCLEOTIDE SEQUENCE [LARGE SCALE GENOMIC DNA]</scope>
    <source>
        <strain evidence="1 2">YC2-7</strain>
    </source>
</reference>
<organism evidence="1 2">
    <name type="scientific">Antrihabitans stalactiti</name>
    <dbReference type="NCBI Taxonomy" id="2584121"/>
    <lineage>
        <taxon>Bacteria</taxon>
        <taxon>Bacillati</taxon>
        <taxon>Actinomycetota</taxon>
        <taxon>Actinomycetes</taxon>
        <taxon>Mycobacteriales</taxon>
        <taxon>Nocardiaceae</taxon>
        <taxon>Antrihabitans</taxon>
    </lineage>
</organism>